<proteinExistence type="inferred from homology"/>
<dbReference type="GeneID" id="123403041"/>
<dbReference type="RefSeq" id="XP_044952951.1">
    <property type="nucleotide sequence ID" value="XM_045097016.1"/>
</dbReference>
<dbReference type="InterPro" id="IPR055414">
    <property type="entry name" value="LRR_R13L4/SHOC2-like"/>
</dbReference>
<dbReference type="InterPro" id="IPR044974">
    <property type="entry name" value="Disease_R_plants"/>
</dbReference>
<feature type="domain" description="Disease resistance R13L4/SHOC-2-like LRR" evidence="10">
    <location>
        <begin position="543"/>
        <end position="895"/>
    </location>
</feature>
<dbReference type="InterPro" id="IPR041118">
    <property type="entry name" value="Rx_N"/>
</dbReference>
<keyword evidence="2" id="KW-0433">Leucine-rich repeat</keyword>
<organism evidence="11 12">
    <name type="scientific">Hordeum vulgare subsp. vulgare</name>
    <name type="common">Domesticated barley</name>
    <dbReference type="NCBI Taxonomy" id="112509"/>
    <lineage>
        <taxon>Eukaryota</taxon>
        <taxon>Viridiplantae</taxon>
        <taxon>Streptophyta</taxon>
        <taxon>Embryophyta</taxon>
        <taxon>Tracheophyta</taxon>
        <taxon>Spermatophyta</taxon>
        <taxon>Magnoliopsida</taxon>
        <taxon>Liliopsida</taxon>
        <taxon>Poales</taxon>
        <taxon>Poaceae</taxon>
        <taxon>BOP clade</taxon>
        <taxon>Pooideae</taxon>
        <taxon>Triticodae</taxon>
        <taxon>Triticeae</taxon>
        <taxon>Hordeinae</taxon>
        <taxon>Hordeum</taxon>
    </lineage>
</organism>
<dbReference type="EnsemblPlants" id="HORVU.MOREX.r3.6HG0629450.1">
    <property type="protein sequence ID" value="HORVU.MOREX.r3.6HG0629450.1"/>
    <property type="gene ID" value="HORVU.MOREX.r3.6HG0629450"/>
</dbReference>
<dbReference type="Gene3D" id="3.40.50.300">
    <property type="entry name" value="P-loop containing nucleotide triphosphate hydrolases"/>
    <property type="match status" value="1"/>
</dbReference>
<accession>A0A8I6Y652</accession>
<sequence>MTEIMVGTFTGVMRSILSKLAFLTGEKLYLLINLRKEVKFITDELGSMNDLLEGLADVEELDPQTKGWRNQVRDMAYDIEDIIDDYIHYIGEKCESDGFVTKTARWLRTLRDGHKIVGRIKEIKTAVQESSLRRTRYNLHECITRSSSVSIDQRIFALYANAADLVGLDRPVNELVHWLIDDQKQLKSVSIVGFGGLGKTTLVNEVYRRMKGEFRGSAFVAVSQKPDIPKLLYSLLSQLGGQILFHACDLHDLVNKLRKHLHKKRYFIVIDDLWDVSVWDIIKCAFPENNLGSRVITTTRIQDVAKACSFNHRECILNMKPLSDEDSRTLFFSRIFGSEAGCPHQLKNVSVEILRKCGGLPLAVISVASLLASEDCNRMERWEHVQSSLGSMSGTNLTLERMRQILNLSYTNLPPHLKTCLMYIGMYPEDYTMQRTALEHQWIAEGFVNKAHGQDVHKVAMSYFNELVNRSLVQPVDFEFDKSVKSFKVHDIMLDLILCKSAEENFITVVDDIQAVAGLNQKTRRLSFCLDGAILPKKISMSQVRSLAIFRNTQNIPPVAQFKFLRVLVADFSSVYSYGGTIDLSGLCKLYHLRYLKIEGCDACQLPKEIRKLQNLETLDLDSKCCIPSDIVHLPCLLHLTVPAGARLPDGINKMTSLRSLRDIHLENNSIDCIKGVGELTNLSTLYLTWSDSMVDTATRMDVLCSSLEKLCSLRCLHLDATDCIDGLSTLSPPPHLEELRMNSCWFSRVPTWMGKLHNLSELKLRIDELQQDSLCILAELPSLIDLYLKIRRAPVEMIIICESAFPVLRRFLLCCSRVSSMSFQAKAMPKLQRLILQIEAQGSELHGAAPAGIEHLSALEEISALISLYDASYKDTISAEFALRNVASMHLNRPLTEVKFR</sequence>
<evidence type="ECO:0000259" key="9">
    <source>
        <dbReference type="Pfam" id="PF23559"/>
    </source>
</evidence>
<evidence type="ECO:0000256" key="3">
    <source>
        <dbReference type="ARBA" id="ARBA00022737"/>
    </source>
</evidence>
<protein>
    <submittedName>
        <fullName evidence="11">Uncharacterized protein</fullName>
    </submittedName>
</protein>
<dbReference type="InterPro" id="IPR027417">
    <property type="entry name" value="P-loop_NTPase"/>
</dbReference>
<dbReference type="InterPro" id="IPR032675">
    <property type="entry name" value="LRR_dom_sf"/>
</dbReference>
<dbReference type="Gene3D" id="1.20.5.4130">
    <property type="match status" value="1"/>
</dbReference>
<dbReference type="FunFam" id="3.40.50.300:FF:001091">
    <property type="entry name" value="Probable disease resistance protein At1g61300"/>
    <property type="match status" value="1"/>
</dbReference>
<dbReference type="InterPro" id="IPR058922">
    <property type="entry name" value="WHD_DRP"/>
</dbReference>
<dbReference type="Pfam" id="PF23598">
    <property type="entry name" value="LRR_14"/>
    <property type="match status" value="1"/>
</dbReference>
<evidence type="ECO:0000259" key="10">
    <source>
        <dbReference type="Pfam" id="PF23598"/>
    </source>
</evidence>
<dbReference type="PANTHER" id="PTHR23155:SF906">
    <property type="entry name" value="OS08G0205100 PROTEIN"/>
    <property type="match status" value="1"/>
</dbReference>
<dbReference type="Proteomes" id="UP000011116">
    <property type="component" value="Chromosome 6H"/>
</dbReference>
<feature type="domain" description="NB-ARC" evidence="7">
    <location>
        <begin position="170"/>
        <end position="336"/>
    </location>
</feature>
<comment type="similarity">
    <text evidence="1">Belongs to the disease resistance NB-LRR family.</text>
</comment>
<dbReference type="OMA" id="DCHAFIS"/>
<dbReference type="OrthoDB" id="607034at2759"/>
<dbReference type="Gramene" id="HORVU.MOREX.r2.6HG0522490.1">
    <property type="protein sequence ID" value="HORVU.MOREX.r2.6HG0522490.1"/>
    <property type="gene ID" value="HORVU.MOREX.r2.6HG0522490"/>
</dbReference>
<dbReference type="PANTHER" id="PTHR23155">
    <property type="entry name" value="DISEASE RESISTANCE PROTEIN RP"/>
    <property type="match status" value="1"/>
</dbReference>
<evidence type="ECO:0000256" key="2">
    <source>
        <dbReference type="ARBA" id="ARBA00022614"/>
    </source>
</evidence>
<reference evidence="11" key="2">
    <citation type="submission" date="2020-10" db="EMBL/GenBank/DDBJ databases">
        <authorList>
            <person name="Scholz U."/>
            <person name="Mascher M."/>
            <person name="Fiebig A."/>
        </authorList>
    </citation>
    <scope>NUCLEOTIDE SEQUENCE [LARGE SCALE GENOMIC DNA]</scope>
    <source>
        <strain evidence="11">cv. Morex</strain>
    </source>
</reference>
<dbReference type="GO" id="GO:0002758">
    <property type="term" value="P:innate immune response-activating signaling pathway"/>
    <property type="evidence" value="ECO:0007669"/>
    <property type="project" value="UniProtKB-ARBA"/>
</dbReference>
<evidence type="ECO:0000259" key="7">
    <source>
        <dbReference type="Pfam" id="PF00931"/>
    </source>
</evidence>
<dbReference type="InterPro" id="IPR036388">
    <property type="entry name" value="WH-like_DNA-bd_sf"/>
</dbReference>
<evidence type="ECO:0000256" key="6">
    <source>
        <dbReference type="ARBA" id="ARBA00023054"/>
    </source>
</evidence>
<name>A0A8I6Y652_HORVV</name>
<dbReference type="Gene3D" id="1.10.10.10">
    <property type="entry name" value="Winged helix-like DNA-binding domain superfamily/Winged helix DNA-binding domain"/>
    <property type="match status" value="1"/>
</dbReference>
<dbReference type="Gramene" id="HORVU.MOREX.r3.6HG0629450.1">
    <property type="protein sequence ID" value="HORVU.MOREX.r3.6HG0629450.1"/>
    <property type="gene ID" value="HORVU.MOREX.r3.6HG0629450"/>
</dbReference>
<dbReference type="GO" id="GO:0043531">
    <property type="term" value="F:ADP binding"/>
    <property type="evidence" value="ECO:0007669"/>
    <property type="project" value="InterPro"/>
</dbReference>
<dbReference type="KEGG" id="hvg:123403041"/>
<dbReference type="SUPFAM" id="SSF52058">
    <property type="entry name" value="L domain-like"/>
    <property type="match status" value="1"/>
</dbReference>
<keyword evidence="5" id="KW-0611">Plant defense</keyword>
<keyword evidence="6" id="KW-0175">Coiled coil</keyword>
<evidence type="ECO:0000256" key="5">
    <source>
        <dbReference type="ARBA" id="ARBA00022821"/>
    </source>
</evidence>
<keyword evidence="12" id="KW-1185">Reference proteome</keyword>
<evidence type="ECO:0000313" key="11">
    <source>
        <dbReference type="EnsemblPlants" id="HORVU.MOREX.r3.6HG0629450.1"/>
    </source>
</evidence>
<dbReference type="Pfam" id="PF00931">
    <property type="entry name" value="NB-ARC"/>
    <property type="match status" value="1"/>
</dbReference>
<keyword evidence="3" id="KW-0677">Repeat</keyword>
<dbReference type="FunFam" id="1.10.10.10:FF:000322">
    <property type="entry name" value="Probable disease resistance protein At1g63360"/>
    <property type="match status" value="1"/>
</dbReference>
<gene>
    <name evidence="11" type="primary">LOC123403041</name>
</gene>
<keyword evidence="4" id="KW-0547">Nucleotide-binding</keyword>
<reference evidence="12" key="1">
    <citation type="journal article" date="2012" name="Nature">
        <title>A physical, genetic and functional sequence assembly of the barley genome.</title>
        <authorList>
            <consortium name="The International Barley Genome Sequencing Consortium"/>
            <person name="Mayer K.F."/>
            <person name="Waugh R."/>
            <person name="Brown J.W."/>
            <person name="Schulman A."/>
            <person name="Langridge P."/>
            <person name="Platzer M."/>
            <person name="Fincher G.B."/>
            <person name="Muehlbauer G.J."/>
            <person name="Sato K."/>
            <person name="Close T.J."/>
            <person name="Wise R.P."/>
            <person name="Stein N."/>
        </authorList>
    </citation>
    <scope>NUCLEOTIDE SEQUENCE [LARGE SCALE GENOMIC DNA]</scope>
    <source>
        <strain evidence="12">cv. Morex</strain>
    </source>
</reference>
<evidence type="ECO:0000313" key="12">
    <source>
        <dbReference type="Proteomes" id="UP000011116"/>
    </source>
</evidence>
<evidence type="ECO:0000256" key="4">
    <source>
        <dbReference type="ARBA" id="ARBA00022741"/>
    </source>
</evidence>
<dbReference type="SMR" id="A0A8I6Y652"/>
<dbReference type="Gene3D" id="3.80.10.10">
    <property type="entry name" value="Ribonuclease Inhibitor"/>
    <property type="match status" value="1"/>
</dbReference>
<feature type="domain" description="Disease resistance N-terminal" evidence="8">
    <location>
        <begin position="12"/>
        <end position="98"/>
    </location>
</feature>
<dbReference type="GO" id="GO:0042742">
    <property type="term" value="P:defense response to bacterium"/>
    <property type="evidence" value="ECO:0007669"/>
    <property type="project" value="UniProtKB-ARBA"/>
</dbReference>
<reference evidence="11" key="3">
    <citation type="submission" date="2022-01" db="UniProtKB">
        <authorList>
            <consortium name="EnsemblPlants"/>
        </authorList>
    </citation>
    <scope>IDENTIFICATION</scope>
    <source>
        <strain evidence="11">subsp. vulgare</strain>
    </source>
</reference>
<evidence type="ECO:0000256" key="1">
    <source>
        <dbReference type="ARBA" id="ARBA00008894"/>
    </source>
</evidence>
<feature type="domain" description="Disease resistance protein winged helix" evidence="9">
    <location>
        <begin position="426"/>
        <end position="497"/>
    </location>
</feature>
<dbReference type="Pfam" id="PF18052">
    <property type="entry name" value="Rx_N"/>
    <property type="match status" value="1"/>
</dbReference>
<dbReference type="Pfam" id="PF23559">
    <property type="entry name" value="WHD_DRP"/>
    <property type="match status" value="1"/>
</dbReference>
<evidence type="ECO:0000259" key="8">
    <source>
        <dbReference type="Pfam" id="PF18052"/>
    </source>
</evidence>
<dbReference type="PRINTS" id="PR00364">
    <property type="entry name" value="DISEASERSIST"/>
</dbReference>
<dbReference type="InterPro" id="IPR002182">
    <property type="entry name" value="NB-ARC"/>
</dbReference>
<dbReference type="SUPFAM" id="SSF52540">
    <property type="entry name" value="P-loop containing nucleoside triphosphate hydrolases"/>
    <property type="match status" value="1"/>
</dbReference>
<dbReference type="GO" id="GO:0009626">
    <property type="term" value="P:plant-type hypersensitive response"/>
    <property type="evidence" value="ECO:0007669"/>
    <property type="project" value="UniProtKB-ARBA"/>
</dbReference>
<dbReference type="AlphaFoldDB" id="A0A8I6Y652"/>